<proteinExistence type="inferred from homology"/>
<gene>
    <name evidence="3" type="ORF">EUGRSUZ_F03846</name>
</gene>
<dbReference type="STRING" id="71139.A0A059BYC7"/>
<reference evidence="3" key="1">
    <citation type="submission" date="2013-07" db="EMBL/GenBank/DDBJ databases">
        <title>The genome of Eucalyptus grandis.</title>
        <authorList>
            <person name="Schmutz J."/>
            <person name="Hayes R."/>
            <person name="Myburg A."/>
            <person name="Tuskan G."/>
            <person name="Grattapaglia D."/>
            <person name="Rokhsar D.S."/>
        </authorList>
    </citation>
    <scope>NUCLEOTIDE SEQUENCE</scope>
    <source>
        <tissue evidence="3">Leaf extractions</tissue>
    </source>
</reference>
<dbReference type="EMBL" id="KK198758">
    <property type="protein sequence ID" value="KCW70675.1"/>
    <property type="molecule type" value="Genomic_DNA"/>
</dbReference>
<dbReference type="InterPro" id="IPR024438">
    <property type="entry name" value="Staygreen"/>
</dbReference>
<feature type="domain" description="Staygreen protein" evidence="2">
    <location>
        <begin position="4"/>
        <end position="91"/>
    </location>
</feature>
<dbReference type="Pfam" id="PF12638">
    <property type="entry name" value="Staygreen"/>
    <property type="match status" value="1"/>
</dbReference>
<dbReference type="PANTHER" id="PTHR31750:SF18">
    <property type="entry name" value="MAGNESIUM DECHELATASE SGRL, CHLOROPLASTIC"/>
    <property type="match status" value="1"/>
</dbReference>
<protein>
    <recommendedName>
        <fullName evidence="2">Staygreen protein domain-containing protein</fullName>
    </recommendedName>
</protein>
<dbReference type="InParanoid" id="A0A059BYC7"/>
<evidence type="ECO:0000259" key="2">
    <source>
        <dbReference type="Pfam" id="PF12638"/>
    </source>
</evidence>
<organism evidence="3">
    <name type="scientific">Eucalyptus grandis</name>
    <name type="common">Flooded gum</name>
    <dbReference type="NCBI Taxonomy" id="71139"/>
    <lineage>
        <taxon>Eukaryota</taxon>
        <taxon>Viridiplantae</taxon>
        <taxon>Streptophyta</taxon>
        <taxon>Embryophyta</taxon>
        <taxon>Tracheophyta</taxon>
        <taxon>Spermatophyta</taxon>
        <taxon>Magnoliopsida</taxon>
        <taxon>eudicotyledons</taxon>
        <taxon>Gunneridae</taxon>
        <taxon>Pentapetalae</taxon>
        <taxon>rosids</taxon>
        <taxon>malvids</taxon>
        <taxon>Myrtales</taxon>
        <taxon>Myrtaceae</taxon>
        <taxon>Myrtoideae</taxon>
        <taxon>Eucalypteae</taxon>
        <taxon>Eucalyptus</taxon>
    </lineage>
</organism>
<accession>A0A059BYC7</accession>
<sequence length="103" mass="11929">MGGESDNNSGIIPRTYILSHCDFSNLTLTISNVISLDQLRRWYEKDDVVAEWKSVNKEMCLHVHYFVSGPNPLLDLAPEFRYRIFPKGMPLDDNEQDLSFHLN</sequence>
<evidence type="ECO:0000313" key="3">
    <source>
        <dbReference type="EMBL" id="KCW70675.1"/>
    </source>
</evidence>
<dbReference type="Gramene" id="KCW70675">
    <property type="protein sequence ID" value="KCW70675"/>
    <property type="gene ID" value="EUGRSUZ_F03846"/>
</dbReference>
<evidence type="ECO:0000256" key="1">
    <source>
        <dbReference type="ARBA" id="ARBA00009234"/>
    </source>
</evidence>
<dbReference type="PANTHER" id="PTHR31750">
    <property type="entry name" value="PROTEIN STAY-GREEN 1, CHLOROPLASTIC-RELATED"/>
    <property type="match status" value="1"/>
</dbReference>
<comment type="similarity">
    <text evidence="1">Belongs to the staygreen family.</text>
</comment>
<dbReference type="AlphaFoldDB" id="A0A059BYC7"/>
<name>A0A059BYC7_EUCGR</name>